<evidence type="ECO:0000256" key="1">
    <source>
        <dbReference type="SAM" id="Phobius"/>
    </source>
</evidence>
<dbReference type="Pfam" id="PF10327">
    <property type="entry name" value="7TM_GPCR_Sri"/>
    <property type="match status" value="1"/>
</dbReference>
<reference evidence="3" key="1">
    <citation type="submission" date="2024-02" db="UniProtKB">
        <authorList>
            <consortium name="WormBaseParasite"/>
        </authorList>
    </citation>
    <scope>IDENTIFICATION</scope>
</reference>
<feature type="transmembrane region" description="Helical" evidence="1">
    <location>
        <begin position="196"/>
        <end position="226"/>
    </location>
</feature>
<dbReference type="PANTHER" id="PTHR46964">
    <property type="entry name" value="SERPENTINE RECEPTOR, CLASS I-RELATED"/>
    <property type="match status" value="1"/>
</dbReference>
<keyword evidence="1" id="KW-0812">Transmembrane</keyword>
<accession>A0AAF3ESK3</accession>
<feature type="transmembrane region" description="Helical" evidence="1">
    <location>
        <begin position="89"/>
        <end position="108"/>
    </location>
</feature>
<feature type="transmembrane region" description="Helical" evidence="1">
    <location>
        <begin position="232"/>
        <end position="254"/>
    </location>
</feature>
<organism evidence="2 3">
    <name type="scientific">Mesorhabditis belari</name>
    <dbReference type="NCBI Taxonomy" id="2138241"/>
    <lineage>
        <taxon>Eukaryota</taxon>
        <taxon>Metazoa</taxon>
        <taxon>Ecdysozoa</taxon>
        <taxon>Nematoda</taxon>
        <taxon>Chromadorea</taxon>
        <taxon>Rhabditida</taxon>
        <taxon>Rhabditina</taxon>
        <taxon>Rhabditomorpha</taxon>
        <taxon>Rhabditoidea</taxon>
        <taxon>Rhabditidae</taxon>
        <taxon>Mesorhabditinae</taxon>
        <taxon>Mesorhabditis</taxon>
    </lineage>
</organism>
<dbReference type="AlphaFoldDB" id="A0AAF3ESK3"/>
<keyword evidence="1" id="KW-0472">Membrane</keyword>
<dbReference type="WBParaSite" id="MBELARI_LOCUS17118">
    <property type="protein sequence ID" value="MBELARI_LOCUS17118"/>
    <property type="gene ID" value="MBELARI_LOCUS17118"/>
</dbReference>
<protein>
    <submittedName>
        <fullName evidence="3">Uncharacterized protein</fullName>
    </submittedName>
</protein>
<evidence type="ECO:0000313" key="2">
    <source>
        <dbReference type="Proteomes" id="UP000887575"/>
    </source>
</evidence>
<keyword evidence="2" id="KW-1185">Reference proteome</keyword>
<feature type="transmembrane region" description="Helical" evidence="1">
    <location>
        <begin position="148"/>
        <end position="176"/>
    </location>
</feature>
<sequence>MFKFWAFLLDLFLNWYFCPVALFPLPGGYCSMTCLMAWTPQWTRWPGTVTTLLILENCSVSLVISFLYRWWAIEPTVWFARTPRHMIGTCVFCHLTIIIPNASIVSLAKQPMEWQFAYIVKNYPDYSFMVNYSNWMVFPLETVGTGGLMVFILWMWAFGIVLMLGVAGFGIVQVLVALRKYQALMSQNSYKSHRQFLIALVIQAVFPFTVYFLPVAMAMMILVLGYNDIQNITYYMVAVFCMHSNVNAFVMILVTKPFRNGILQAIPYLNKRFIEVSSVQNSQNGLSRALAEEASGY</sequence>
<proteinExistence type="predicted"/>
<name>A0AAF3ESK3_9BILA</name>
<keyword evidence="1" id="KW-1133">Transmembrane helix</keyword>
<dbReference type="InterPro" id="IPR019429">
    <property type="entry name" value="7TM_GPCR_serpentine_rcpt_Sri"/>
</dbReference>
<dbReference type="Proteomes" id="UP000887575">
    <property type="component" value="Unassembled WGS sequence"/>
</dbReference>
<evidence type="ECO:0000313" key="3">
    <source>
        <dbReference type="WBParaSite" id="MBELARI_LOCUS17118"/>
    </source>
</evidence>
<dbReference type="SUPFAM" id="SSF81321">
    <property type="entry name" value="Family A G protein-coupled receptor-like"/>
    <property type="match status" value="1"/>
</dbReference>
<feature type="transmembrane region" description="Helical" evidence="1">
    <location>
        <begin position="45"/>
        <end position="68"/>
    </location>
</feature>